<dbReference type="PANTHER" id="PTHR38115:SF1">
    <property type="entry name" value="LIPOCALIN-LIKE DOMAIN-CONTAINING PROTEIN"/>
    <property type="match status" value="1"/>
</dbReference>
<keyword evidence="2" id="KW-1185">Reference proteome</keyword>
<dbReference type="Proteomes" id="UP000053317">
    <property type="component" value="Unassembled WGS sequence"/>
</dbReference>
<protein>
    <submittedName>
        <fullName evidence="1">Uncharacterized protein</fullName>
    </submittedName>
</protein>
<proteinExistence type="predicted"/>
<organism evidence="1 2">
    <name type="scientific">Phaeomoniella chlamydospora</name>
    <name type="common">Phaeoacremonium chlamydosporum</name>
    <dbReference type="NCBI Taxonomy" id="158046"/>
    <lineage>
        <taxon>Eukaryota</taxon>
        <taxon>Fungi</taxon>
        <taxon>Dikarya</taxon>
        <taxon>Ascomycota</taxon>
        <taxon>Pezizomycotina</taxon>
        <taxon>Eurotiomycetes</taxon>
        <taxon>Chaetothyriomycetidae</taxon>
        <taxon>Phaeomoniellales</taxon>
        <taxon>Phaeomoniellaceae</taxon>
        <taxon>Phaeomoniella</taxon>
    </lineage>
</organism>
<gene>
    <name evidence="1" type="ORF">UCRPC4_g04260</name>
</gene>
<dbReference type="EMBL" id="LCWF01000101">
    <property type="protein sequence ID" value="KKY20071.1"/>
    <property type="molecule type" value="Genomic_DNA"/>
</dbReference>
<dbReference type="PANTHER" id="PTHR38115">
    <property type="entry name" value="LIPOCALIN-LIKE DOMAIN-CONTAINING PROTEIN"/>
    <property type="match status" value="1"/>
</dbReference>
<dbReference type="InterPro" id="IPR053037">
    <property type="entry name" value="Pericyclase_pydY-like"/>
</dbReference>
<dbReference type="OrthoDB" id="425354at2759"/>
<sequence>MAPLLQLQGINWMVRKAMSLSTPTLQIKQYTDEAGKVHIDIELTATAGIKGTESRTLDWEPVSLTHGMFGPVESRSRFYTGKVEMQSEGVENDVQFLDADTLANGDASSWSEGSDPKHVQTVMVSKEGGWVAEQTWGFEKIGGARYYTRRMVVSKSGKSERARLVYDLVH</sequence>
<dbReference type="AlphaFoldDB" id="A0A0G2ECS7"/>
<comment type="caution">
    <text evidence="1">The sequence shown here is derived from an EMBL/GenBank/DDBJ whole genome shotgun (WGS) entry which is preliminary data.</text>
</comment>
<reference evidence="1 2" key="2">
    <citation type="submission" date="2015-05" db="EMBL/GenBank/DDBJ databases">
        <authorList>
            <person name="Morales-Cruz A."/>
            <person name="Amrine K.C."/>
            <person name="Cantu D."/>
        </authorList>
    </citation>
    <scope>NUCLEOTIDE SEQUENCE [LARGE SCALE GENOMIC DNA]</scope>
    <source>
        <strain evidence="1">UCRPC4</strain>
    </source>
</reference>
<reference evidence="1 2" key="1">
    <citation type="submission" date="2015-05" db="EMBL/GenBank/DDBJ databases">
        <title>Distinctive expansion of gene families associated with plant cell wall degradation and secondary metabolism in the genomes of grapevine trunk pathogens.</title>
        <authorList>
            <person name="Lawrence D.P."/>
            <person name="Travadon R."/>
            <person name="Rolshausen P.E."/>
            <person name="Baumgartner K."/>
        </authorList>
    </citation>
    <scope>NUCLEOTIDE SEQUENCE [LARGE SCALE GENOMIC DNA]</scope>
    <source>
        <strain evidence="1">UCRPC4</strain>
    </source>
</reference>
<evidence type="ECO:0000313" key="1">
    <source>
        <dbReference type="EMBL" id="KKY20071.1"/>
    </source>
</evidence>
<evidence type="ECO:0000313" key="2">
    <source>
        <dbReference type="Proteomes" id="UP000053317"/>
    </source>
</evidence>
<accession>A0A0G2ECS7</accession>
<name>A0A0G2ECS7_PHACM</name>